<dbReference type="AlphaFoldDB" id="A0A9E8FQF3"/>
<accession>A0A9E8FQF3</accession>
<evidence type="ECO:0000256" key="1">
    <source>
        <dbReference type="ARBA" id="ARBA00093464"/>
    </source>
</evidence>
<sequence>MDNSQAQSFACQKKFFDDRNYPHGFQRSGDFTRTQAQLLESKGVAMKALHEGSRQPQTAEEEHFVAVCQGKESATTDIEKTWALYLSSLRRKQIYFTASSAAVEGSGSDSIDSDD</sequence>
<dbReference type="RefSeq" id="WP_228344710.1">
    <property type="nucleotide sequence ID" value="NZ_CP045550.1"/>
</dbReference>
<evidence type="ECO:0000313" key="3">
    <source>
        <dbReference type="EMBL" id="QQD24651.1"/>
    </source>
</evidence>
<keyword evidence="4" id="KW-1185">Reference proteome</keyword>
<evidence type="ECO:0000313" key="4">
    <source>
        <dbReference type="Proteomes" id="UP000596074"/>
    </source>
</evidence>
<gene>
    <name evidence="3" type="ORF">GJQ55_09345</name>
</gene>
<dbReference type="Proteomes" id="UP000596074">
    <property type="component" value="Chromosome"/>
</dbReference>
<name>A0A9E8FQF3_9GAMM</name>
<dbReference type="InterPro" id="IPR007335">
    <property type="entry name" value="DUF413"/>
</dbReference>
<dbReference type="KEGG" id="vcw:GJQ55_09345"/>
<organism evidence="3 4">
    <name type="scientific">Venatoribacter cucullus</name>
    <dbReference type="NCBI Taxonomy" id="2661630"/>
    <lineage>
        <taxon>Bacteria</taxon>
        <taxon>Pseudomonadati</taxon>
        <taxon>Pseudomonadota</taxon>
        <taxon>Gammaproteobacteria</taxon>
        <taxon>Oceanospirillales</taxon>
        <taxon>Oceanospirillaceae</taxon>
        <taxon>Venatoribacter</taxon>
    </lineage>
</organism>
<dbReference type="Pfam" id="PF04219">
    <property type="entry name" value="DUF413"/>
    <property type="match status" value="1"/>
</dbReference>
<proteinExistence type="inferred from homology"/>
<dbReference type="EMBL" id="CP046056">
    <property type="protein sequence ID" value="QQD24651.1"/>
    <property type="molecule type" value="Genomic_DNA"/>
</dbReference>
<comment type="similarity">
    <text evidence="1">Belongs to the MaoP family.</text>
</comment>
<reference evidence="3 4" key="1">
    <citation type="submission" date="2019-11" db="EMBL/GenBank/DDBJ databases">
        <title>Venatorbacter sp. nov. a predator of Campylobacter and other Gram-negative bacteria.</title>
        <authorList>
            <person name="Saeedi A."/>
            <person name="Cummings N.J."/>
            <person name="Connerton I.F."/>
            <person name="Connerton P.L."/>
        </authorList>
    </citation>
    <scope>NUCLEOTIDE SEQUENCE [LARGE SCALE GENOMIC DNA]</scope>
    <source>
        <strain evidence="3">XL5</strain>
    </source>
</reference>
<protein>
    <recommendedName>
        <fullName evidence="2">Macrodomain Ori protein</fullName>
    </recommendedName>
</protein>
<evidence type="ECO:0000256" key="2">
    <source>
        <dbReference type="ARBA" id="ARBA00093628"/>
    </source>
</evidence>